<dbReference type="InterPro" id="IPR001347">
    <property type="entry name" value="SIS_dom"/>
</dbReference>
<dbReference type="CDD" id="cd05014">
    <property type="entry name" value="SIS_Kpsf"/>
    <property type="match status" value="1"/>
</dbReference>
<feature type="domain" description="CBS" evidence="6">
    <location>
        <begin position="277"/>
        <end position="334"/>
    </location>
</feature>
<dbReference type="PANTHER" id="PTHR42745">
    <property type="match status" value="1"/>
</dbReference>
<dbReference type="InterPro" id="IPR046348">
    <property type="entry name" value="SIS_dom_sf"/>
</dbReference>
<organism evidence="8 9">
    <name type="scientific">Sphingomonas glaciei</name>
    <dbReference type="NCBI Taxonomy" id="2938948"/>
    <lineage>
        <taxon>Bacteria</taxon>
        <taxon>Pseudomonadati</taxon>
        <taxon>Pseudomonadota</taxon>
        <taxon>Alphaproteobacteria</taxon>
        <taxon>Sphingomonadales</taxon>
        <taxon>Sphingomonadaceae</taxon>
        <taxon>Sphingomonas</taxon>
    </lineage>
</organism>
<dbReference type="SUPFAM" id="SSF53697">
    <property type="entry name" value="SIS domain"/>
    <property type="match status" value="1"/>
</dbReference>
<keyword evidence="9" id="KW-1185">Reference proteome</keyword>
<dbReference type="PROSITE" id="PS51464">
    <property type="entry name" value="SIS"/>
    <property type="match status" value="1"/>
</dbReference>
<evidence type="ECO:0000313" key="9">
    <source>
        <dbReference type="Proteomes" id="UP000831921"/>
    </source>
</evidence>
<dbReference type="PANTHER" id="PTHR42745:SF1">
    <property type="entry name" value="ARABINOSE 5-PHOSPHATE ISOMERASE KDSD"/>
    <property type="match status" value="1"/>
</dbReference>
<comment type="similarity">
    <text evidence="1 4">Belongs to the SIS family. GutQ/KpsF subfamily.</text>
</comment>
<dbReference type="PIRSF" id="PIRSF004692">
    <property type="entry name" value="KdsD_KpsF"/>
    <property type="match status" value="1"/>
</dbReference>
<evidence type="ECO:0000259" key="7">
    <source>
        <dbReference type="PROSITE" id="PS51464"/>
    </source>
</evidence>
<dbReference type="InterPro" id="IPR050986">
    <property type="entry name" value="GutQ/KpsF_isomerases"/>
</dbReference>
<dbReference type="Pfam" id="PF01380">
    <property type="entry name" value="SIS"/>
    <property type="match status" value="1"/>
</dbReference>
<evidence type="ECO:0000256" key="3">
    <source>
        <dbReference type="ARBA" id="ARBA00023122"/>
    </source>
</evidence>
<feature type="domain" description="SIS" evidence="7">
    <location>
        <begin position="45"/>
        <end position="188"/>
    </location>
</feature>
<reference evidence="8 9" key="1">
    <citation type="submission" date="2022-05" db="EMBL/GenBank/DDBJ databases">
        <title>S8-45 Sphingomonas ultraviolaceadurans.</title>
        <authorList>
            <person name="Liu Y."/>
        </authorList>
    </citation>
    <scope>NUCLEOTIDE SEQUENCE [LARGE SCALE GENOMIC DNA]</scope>
    <source>
        <strain evidence="8 9">S8-45</strain>
    </source>
</reference>
<dbReference type="InterPro" id="IPR046342">
    <property type="entry name" value="CBS_dom_sf"/>
</dbReference>
<dbReference type="GO" id="GO:0016853">
    <property type="term" value="F:isomerase activity"/>
    <property type="evidence" value="ECO:0007669"/>
    <property type="project" value="UniProtKB-KW"/>
</dbReference>
<dbReference type="CDD" id="cd04604">
    <property type="entry name" value="CBS_pair_SIS_assoc"/>
    <property type="match status" value="1"/>
</dbReference>
<dbReference type="Gene3D" id="3.10.580.10">
    <property type="entry name" value="CBS-domain"/>
    <property type="match status" value="1"/>
</dbReference>
<proteinExistence type="inferred from homology"/>
<dbReference type="RefSeq" id="WP_249503862.1">
    <property type="nucleotide sequence ID" value="NZ_CP097253.1"/>
</dbReference>
<dbReference type="EMBL" id="CP097253">
    <property type="protein sequence ID" value="UUR08084.1"/>
    <property type="molecule type" value="Genomic_DNA"/>
</dbReference>
<evidence type="ECO:0000256" key="2">
    <source>
        <dbReference type="ARBA" id="ARBA00022737"/>
    </source>
</evidence>
<dbReference type="PROSITE" id="PS51371">
    <property type="entry name" value="CBS"/>
    <property type="match status" value="2"/>
</dbReference>
<dbReference type="SMART" id="SM00116">
    <property type="entry name" value="CBS"/>
    <property type="match status" value="2"/>
</dbReference>
<dbReference type="InterPro" id="IPR035474">
    <property type="entry name" value="SIS_Kpsf"/>
</dbReference>
<gene>
    <name evidence="8" type="ORF">M1K48_00060</name>
</gene>
<feature type="domain" description="CBS" evidence="6">
    <location>
        <begin position="213"/>
        <end position="272"/>
    </location>
</feature>
<dbReference type="NCBIfam" id="TIGR00393">
    <property type="entry name" value="kpsF"/>
    <property type="match status" value="1"/>
</dbReference>
<protein>
    <submittedName>
        <fullName evidence="8">KpsF/GutQ family sugar-phosphate isomerase</fullName>
    </submittedName>
</protein>
<name>A0ABY5MVS4_9SPHN</name>
<dbReference type="Gene3D" id="3.40.50.10490">
    <property type="entry name" value="Glucose-6-phosphate isomerase like protein, domain 1"/>
    <property type="match status" value="1"/>
</dbReference>
<sequence length="334" mass="35356">MGIGFAVPKVATSVGILQRGVEVIAAEADALRLMGERLDHDFVDACRTIYAAAGRIVITGMGKSGHVARKWAATMAATGTPAIYVHPAEAAHGDLGMLVRGDVLIVISNSGNTGELRPFLRYARSINVEIIGVASQRESLVMQQASVKLCYPAVREACPANVAPTTSTTLQIALGDAIALAVMDMRGFCLERMKNLHPGGTLGTRMTFVSEVMTRGPQLPLIGEDADMNQAVEVMTSSGLGIAGVIDMAGRLKGVITDGDLRRNIHQLHVANAASVMNQAPVTVEPQMLADEVLRILNTNEITAAFVIEPDAAVNSRVPIGVIHVHELLRLGLS</sequence>
<dbReference type="InterPro" id="IPR000644">
    <property type="entry name" value="CBS_dom"/>
</dbReference>
<dbReference type="Proteomes" id="UP000831921">
    <property type="component" value="Chromosome"/>
</dbReference>
<keyword evidence="3 5" id="KW-0129">CBS domain</keyword>
<evidence type="ECO:0000256" key="1">
    <source>
        <dbReference type="ARBA" id="ARBA00008165"/>
    </source>
</evidence>
<keyword evidence="2" id="KW-0677">Repeat</keyword>
<dbReference type="InterPro" id="IPR004800">
    <property type="entry name" value="KdsD/KpsF-type"/>
</dbReference>
<keyword evidence="8" id="KW-0413">Isomerase</keyword>
<evidence type="ECO:0000313" key="8">
    <source>
        <dbReference type="EMBL" id="UUR08084.1"/>
    </source>
</evidence>
<evidence type="ECO:0000256" key="5">
    <source>
        <dbReference type="PROSITE-ProRule" id="PRU00703"/>
    </source>
</evidence>
<dbReference type="Pfam" id="PF00571">
    <property type="entry name" value="CBS"/>
    <property type="match status" value="2"/>
</dbReference>
<evidence type="ECO:0000256" key="4">
    <source>
        <dbReference type="PIRNR" id="PIRNR004692"/>
    </source>
</evidence>
<accession>A0ABY5MVS4</accession>
<evidence type="ECO:0000259" key="6">
    <source>
        <dbReference type="PROSITE" id="PS51371"/>
    </source>
</evidence>